<evidence type="ECO:0000313" key="4">
    <source>
        <dbReference type="Proteomes" id="UP000011087"/>
    </source>
</evidence>
<dbReference type="GeneID" id="17302176"/>
<reference evidence="4" key="2">
    <citation type="submission" date="2012-11" db="EMBL/GenBank/DDBJ databases">
        <authorList>
            <person name="Kuo A."/>
            <person name="Curtis B.A."/>
            <person name="Tanifuji G."/>
            <person name="Burki F."/>
            <person name="Gruber A."/>
            <person name="Irimia M."/>
            <person name="Maruyama S."/>
            <person name="Arias M.C."/>
            <person name="Ball S.G."/>
            <person name="Gile G.H."/>
            <person name="Hirakawa Y."/>
            <person name="Hopkins J.F."/>
            <person name="Rensing S.A."/>
            <person name="Schmutz J."/>
            <person name="Symeonidi A."/>
            <person name="Elias M."/>
            <person name="Eveleigh R.J."/>
            <person name="Herman E.K."/>
            <person name="Klute M.J."/>
            <person name="Nakayama T."/>
            <person name="Obornik M."/>
            <person name="Reyes-Prieto A."/>
            <person name="Armbrust E.V."/>
            <person name="Aves S.J."/>
            <person name="Beiko R.G."/>
            <person name="Coutinho P."/>
            <person name="Dacks J.B."/>
            <person name="Durnford D.G."/>
            <person name="Fast N.M."/>
            <person name="Green B.R."/>
            <person name="Grisdale C."/>
            <person name="Hempe F."/>
            <person name="Henrissat B."/>
            <person name="Hoppner M.P."/>
            <person name="Ishida K.-I."/>
            <person name="Kim E."/>
            <person name="Koreny L."/>
            <person name="Kroth P.G."/>
            <person name="Liu Y."/>
            <person name="Malik S.-B."/>
            <person name="Maier U.G."/>
            <person name="McRose D."/>
            <person name="Mock T."/>
            <person name="Neilson J.A."/>
            <person name="Onodera N.T."/>
            <person name="Poole A.M."/>
            <person name="Pritham E.J."/>
            <person name="Richards T.A."/>
            <person name="Rocap G."/>
            <person name="Roy S.W."/>
            <person name="Sarai C."/>
            <person name="Schaack S."/>
            <person name="Shirato S."/>
            <person name="Slamovits C.H."/>
            <person name="Spencer D.F."/>
            <person name="Suzuki S."/>
            <person name="Worden A.Z."/>
            <person name="Zauner S."/>
            <person name="Barry K."/>
            <person name="Bell C."/>
            <person name="Bharti A.K."/>
            <person name="Crow J.A."/>
            <person name="Grimwood J."/>
            <person name="Kramer R."/>
            <person name="Lindquist E."/>
            <person name="Lucas S."/>
            <person name="Salamov A."/>
            <person name="McFadden G.I."/>
            <person name="Lane C.E."/>
            <person name="Keeling P.J."/>
            <person name="Gray M.W."/>
            <person name="Grigoriev I.V."/>
            <person name="Archibald J.M."/>
        </authorList>
    </citation>
    <scope>NUCLEOTIDE SEQUENCE</scope>
    <source>
        <strain evidence="4">CCMP2712</strain>
    </source>
</reference>
<feature type="non-terminal residue" evidence="2">
    <location>
        <position position="1"/>
    </location>
</feature>
<protein>
    <recommendedName>
        <fullName evidence="1">Protein kinase domain-containing protein</fullName>
    </recommendedName>
</protein>
<dbReference type="OrthoDB" id="191792at2759"/>
<dbReference type="STRING" id="905079.L1JAB2"/>
<feature type="domain" description="Protein kinase" evidence="1">
    <location>
        <begin position="1"/>
        <end position="179"/>
    </location>
</feature>
<evidence type="ECO:0000259" key="1">
    <source>
        <dbReference type="PROSITE" id="PS50011"/>
    </source>
</evidence>
<sequence>TLAELISKTGAIPEPIIGAILVQLVTIVDRLHHQLACVHNDLDARNIFICKASGIVRVGGFFFSHFLSCEPASEFRDDQQSSRRFLGPLRHQAPERMLGLECHFPSDVWSLGFLVREMALGEFPLSLLNTKWRNKCERFSKTARPEDFGHQLSELVSSCMNKNPRLRPNTRQLLLHPFL</sequence>
<name>L1JAB2_GUITC</name>
<reference evidence="2 4" key="1">
    <citation type="journal article" date="2012" name="Nature">
        <title>Algal genomes reveal evolutionary mosaicism and the fate of nucleomorphs.</title>
        <authorList>
            <consortium name="DOE Joint Genome Institute"/>
            <person name="Curtis B.A."/>
            <person name="Tanifuji G."/>
            <person name="Burki F."/>
            <person name="Gruber A."/>
            <person name="Irimia M."/>
            <person name="Maruyama S."/>
            <person name="Arias M.C."/>
            <person name="Ball S.G."/>
            <person name="Gile G.H."/>
            <person name="Hirakawa Y."/>
            <person name="Hopkins J.F."/>
            <person name="Kuo A."/>
            <person name="Rensing S.A."/>
            <person name="Schmutz J."/>
            <person name="Symeonidi A."/>
            <person name="Elias M."/>
            <person name="Eveleigh R.J."/>
            <person name="Herman E.K."/>
            <person name="Klute M.J."/>
            <person name="Nakayama T."/>
            <person name="Obornik M."/>
            <person name="Reyes-Prieto A."/>
            <person name="Armbrust E.V."/>
            <person name="Aves S.J."/>
            <person name="Beiko R.G."/>
            <person name="Coutinho P."/>
            <person name="Dacks J.B."/>
            <person name="Durnford D.G."/>
            <person name="Fast N.M."/>
            <person name="Green B.R."/>
            <person name="Grisdale C.J."/>
            <person name="Hempel F."/>
            <person name="Henrissat B."/>
            <person name="Hoppner M.P."/>
            <person name="Ishida K."/>
            <person name="Kim E."/>
            <person name="Koreny L."/>
            <person name="Kroth P.G."/>
            <person name="Liu Y."/>
            <person name="Malik S.B."/>
            <person name="Maier U.G."/>
            <person name="McRose D."/>
            <person name="Mock T."/>
            <person name="Neilson J.A."/>
            <person name="Onodera N.T."/>
            <person name="Poole A.M."/>
            <person name="Pritham E.J."/>
            <person name="Richards T.A."/>
            <person name="Rocap G."/>
            <person name="Roy S.W."/>
            <person name="Sarai C."/>
            <person name="Schaack S."/>
            <person name="Shirato S."/>
            <person name="Slamovits C.H."/>
            <person name="Spencer D.F."/>
            <person name="Suzuki S."/>
            <person name="Worden A.Z."/>
            <person name="Zauner S."/>
            <person name="Barry K."/>
            <person name="Bell C."/>
            <person name="Bharti A.K."/>
            <person name="Crow J.A."/>
            <person name="Grimwood J."/>
            <person name="Kramer R."/>
            <person name="Lindquist E."/>
            <person name="Lucas S."/>
            <person name="Salamov A."/>
            <person name="McFadden G.I."/>
            <person name="Lane C.E."/>
            <person name="Keeling P.J."/>
            <person name="Gray M.W."/>
            <person name="Grigoriev I.V."/>
            <person name="Archibald J.M."/>
        </authorList>
    </citation>
    <scope>NUCLEOTIDE SEQUENCE</scope>
    <source>
        <strain evidence="2 4">CCMP2712</strain>
    </source>
</reference>
<dbReference type="KEGG" id="gtt:GUITHDRAFT_54988"/>
<dbReference type="InterPro" id="IPR053235">
    <property type="entry name" value="Ser_Thr_kinase"/>
</dbReference>
<evidence type="ECO:0000313" key="3">
    <source>
        <dbReference type="EnsemblProtists" id="EKX45461"/>
    </source>
</evidence>
<dbReference type="Pfam" id="PF00069">
    <property type="entry name" value="Pkinase"/>
    <property type="match status" value="1"/>
</dbReference>
<dbReference type="EMBL" id="JH992999">
    <property type="protein sequence ID" value="EKX45461.1"/>
    <property type="molecule type" value="Genomic_DNA"/>
</dbReference>
<gene>
    <name evidence="2" type="ORF">GUITHDRAFT_54988</name>
</gene>
<dbReference type="Gene3D" id="1.10.510.10">
    <property type="entry name" value="Transferase(Phosphotransferase) domain 1"/>
    <property type="match status" value="1"/>
</dbReference>
<proteinExistence type="predicted"/>
<dbReference type="HOGENOM" id="CLU_1507272_0_0_1"/>
<dbReference type="AlphaFoldDB" id="L1JAB2"/>
<dbReference type="GO" id="GO:0005524">
    <property type="term" value="F:ATP binding"/>
    <property type="evidence" value="ECO:0007669"/>
    <property type="project" value="InterPro"/>
</dbReference>
<dbReference type="EnsemblProtists" id="EKX45461">
    <property type="protein sequence ID" value="EKX45461"/>
    <property type="gene ID" value="GUITHDRAFT_54988"/>
</dbReference>
<feature type="non-terminal residue" evidence="2">
    <location>
        <position position="179"/>
    </location>
</feature>
<accession>L1JAB2</accession>
<dbReference type="PANTHER" id="PTHR24361">
    <property type="entry name" value="MITOGEN-ACTIVATED KINASE KINASE KINASE"/>
    <property type="match status" value="1"/>
</dbReference>
<dbReference type="PaxDb" id="55529-EKX45461"/>
<reference evidence="3" key="3">
    <citation type="submission" date="2015-06" db="UniProtKB">
        <authorList>
            <consortium name="EnsemblProtists"/>
        </authorList>
    </citation>
    <scope>IDENTIFICATION</scope>
</reference>
<evidence type="ECO:0000313" key="2">
    <source>
        <dbReference type="EMBL" id="EKX45461.1"/>
    </source>
</evidence>
<dbReference type="SUPFAM" id="SSF56112">
    <property type="entry name" value="Protein kinase-like (PK-like)"/>
    <property type="match status" value="1"/>
</dbReference>
<dbReference type="InterPro" id="IPR011009">
    <property type="entry name" value="Kinase-like_dom_sf"/>
</dbReference>
<dbReference type="RefSeq" id="XP_005832441.1">
    <property type="nucleotide sequence ID" value="XM_005832384.1"/>
</dbReference>
<keyword evidence="4" id="KW-1185">Reference proteome</keyword>
<dbReference type="PROSITE" id="PS50011">
    <property type="entry name" value="PROTEIN_KINASE_DOM"/>
    <property type="match status" value="1"/>
</dbReference>
<dbReference type="Proteomes" id="UP000011087">
    <property type="component" value="Unassembled WGS sequence"/>
</dbReference>
<dbReference type="GO" id="GO:0005737">
    <property type="term" value="C:cytoplasm"/>
    <property type="evidence" value="ECO:0007669"/>
    <property type="project" value="TreeGrafter"/>
</dbReference>
<dbReference type="PANTHER" id="PTHR24361:SF785">
    <property type="entry name" value="DUAL SPECIFICITY MITOGEN-ACTIVATED PROTEIN KINASE KINASE 1"/>
    <property type="match status" value="1"/>
</dbReference>
<dbReference type="eggNOG" id="KOG0581">
    <property type="taxonomic scope" value="Eukaryota"/>
</dbReference>
<dbReference type="GO" id="GO:0004674">
    <property type="term" value="F:protein serine/threonine kinase activity"/>
    <property type="evidence" value="ECO:0007669"/>
    <property type="project" value="TreeGrafter"/>
</dbReference>
<dbReference type="SMART" id="SM00220">
    <property type="entry name" value="S_TKc"/>
    <property type="match status" value="1"/>
</dbReference>
<dbReference type="InterPro" id="IPR000719">
    <property type="entry name" value="Prot_kinase_dom"/>
</dbReference>
<organism evidence="2">
    <name type="scientific">Guillardia theta (strain CCMP2712)</name>
    <name type="common">Cryptophyte</name>
    <dbReference type="NCBI Taxonomy" id="905079"/>
    <lineage>
        <taxon>Eukaryota</taxon>
        <taxon>Cryptophyceae</taxon>
        <taxon>Pyrenomonadales</taxon>
        <taxon>Geminigeraceae</taxon>
        <taxon>Guillardia</taxon>
    </lineage>
</organism>